<dbReference type="PANTHER" id="PTHR43752">
    <property type="entry name" value="BNR/ASP-BOX REPEAT FAMILY PROTEIN"/>
    <property type="match status" value="1"/>
</dbReference>
<comment type="caution">
    <text evidence="2">The sequence shown here is derived from an EMBL/GenBank/DDBJ whole genome shotgun (WGS) entry which is preliminary data.</text>
</comment>
<protein>
    <submittedName>
        <fullName evidence="2">Putative neuraminidase</fullName>
    </submittedName>
</protein>
<dbReference type="SUPFAM" id="SSF50939">
    <property type="entry name" value="Sialidases"/>
    <property type="match status" value="1"/>
</dbReference>
<dbReference type="AlphaFoldDB" id="A0A7W4Z5P5"/>
<proteinExistence type="predicted"/>
<accession>A0A7W4Z5P5</accession>
<dbReference type="EMBL" id="JACHWY010000001">
    <property type="protein sequence ID" value="MBB3046201.1"/>
    <property type="molecule type" value="Genomic_DNA"/>
</dbReference>
<dbReference type="Pfam" id="PF13088">
    <property type="entry name" value="BNR_2"/>
    <property type="match status" value="1"/>
</dbReference>
<keyword evidence="3" id="KW-1185">Reference proteome</keyword>
<organism evidence="2 3">
    <name type="scientific">Litorivivens lipolytica</name>
    <dbReference type="NCBI Taxonomy" id="1524264"/>
    <lineage>
        <taxon>Bacteria</taxon>
        <taxon>Pseudomonadati</taxon>
        <taxon>Pseudomonadota</taxon>
        <taxon>Gammaproteobacteria</taxon>
        <taxon>Litorivivens</taxon>
    </lineage>
</organism>
<dbReference type="Proteomes" id="UP000537130">
    <property type="component" value="Unassembled WGS sequence"/>
</dbReference>
<feature type="domain" description="Sialidase" evidence="1">
    <location>
        <begin position="86"/>
        <end position="417"/>
    </location>
</feature>
<dbReference type="InterPro" id="IPR036278">
    <property type="entry name" value="Sialidase_sf"/>
</dbReference>
<gene>
    <name evidence="2" type="ORF">FHR99_000437</name>
</gene>
<dbReference type="CDD" id="cd15482">
    <property type="entry name" value="Sialidase_non-viral"/>
    <property type="match status" value="1"/>
</dbReference>
<dbReference type="PANTHER" id="PTHR43752:SF2">
    <property type="entry name" value="BNR_ASP-BOX REPEAT FAMILY PROTEIN"/>
    <property type="match status" value="1"/>
</dbReference>
<reference evidence="2 3" key="1">
    <citation type="submission" date="2020-08" db="EMBL/GenBank/DDBJ databases">
        <title>Genomic Encyclopedia of Type Strains, Phase III (KMG-III): the genomes of soil and plant-associated and newly described type strains.</title>
        <authorList>
            <person name="Whitman W."/>
        </authorList>
    </citation>
    <scope>NUCLEOTIDE SEQUENCE [LARGE SCALE GENOMIC DNA]</scope>
    <source>
        <strain evidence="2 3">CECT 8654</strain>
    </source>
</reference>
<evidence type="ECO:0000313" key="3">
    <source>
        <dbReference type="Proteomes" id="UP000537130"/>
    </source>
</evidence>
<evidence type="ECO:0000313" key="2">
    <source>
        <dbReference type="EMBL" id="MBB3046201.1"/>
    </source>
</evidence>
<dbReference type="Gene3D" id="2.120.10.10">
    <property type="match status" value="1"/>
</dbReference>
<name>A0A7W4Z5P5_9GAMM</name>
<sequence length="440" mass="48899">MPSRYSLIGLLLLVVAASITIRGTGSLEQPVFDDTALPQHRNETPADLPVLEDTPAQVYIGAPNIVSRRNATDMVHSASVAELADGRLLASWFGGSREGAKDVAIYGAWFDPATNEWSEVRPLITREFTQRELGRYIKKLGNPVITRLKNDRLALYYVSVSLGGWATSQLNVAFSDDHGESWHSVERLVTSPFFNLSTLVKGTPHLYEDGTIALPVYHEMAGKFGELLRLSPDGRVLDKTRLTTGREAIQPVILPVDDNEALALLRDTGDDAPFTAVMTSSDSSGQVWSEPENASFFNPNSALAAVVLDCGRILTVANDTEEERNRLTLLVSEDRGQTWNAIMRVEDNSDNGNAPRRVPHEQFAKDLNDSMLKEGLTDSLREQYLASASDALCSDSGCRYRYDYPYLIKASDGTIHLVYTWNKAYIKHRAFSQEWLSQWI</sequence>
<dbReference type="InterPro" id="IPR011040">
    <property type="entry name" value="Sialidase"/>
</dbReference>
<evidence type="ECO:0000259" key="1">
    <source>
        <dbReference type="Pfam" id="PF13088"/>
    </source>
</evidence>
<dbReference type="RefSeq" id="WP_183408898.1">
    <property type="nucleotide sequence ID" value="NZ_JACHWY010000001.1"/>
</dbReference>